<keyword evidence="2" id="KW-1133">Transmembrane helix</keyword>
<evidence type="ECO:0000256" key="2">
    <source>
        <dbReference type="SAM" id="Phobius"/>
    </source>
</evidence>
<accession>A0A919CG05</accession>
<evidence type="ECO:0000256" key="1">
    <source>
        <dbReference type="SAM" id="MobiDB-lite"/>
    </source>
</evidence>
<feature type="region of interest" description="Disordered" evidence="1">
    <location>
        <begin position="1"/>
        <end position="31"/>
    </location>
</feature>
<reference evidence="3 4" key="1">
    <citation type="journal article" date="2014" name="Int. J. Syst. Evol. Microbiol.">
        <title>Complete genome sequence of Corynebacterium casei LMG S-19264T (=DSM 44701T), isolated from a smear-ripened cheese.</title>
        <authorList>
            <consortium name="US DOE Joint Genome Institute (JGI-PGF)"/>
            <person name="Walter F."/>
            <person name="Albersmeier A."/>
            <person name="Kalinowski J."/>
            <person name="Ruckert C."/>
        </authorList>
    </citation>
    <scope>NUCLEOTIDE SEQUENCE [LARGE SCALE GENOMIC DNA]</scope>
    <source>
        <strain evidence="3 4">KCTC 19473</strain>
    </source>
</reference>
<sequence>MAARKKKSKRRPGHAKGANDIHRGPTRDPGPTGSVGCWFLLLSMVGIGVMILLFELFG</sequence>
<dbReference type="RefSeq" id="WP_193517326.1">
    <property type="nucleotide sequence ID" value="NZ_BMXL01000002.1"/>
</dbReference>
<evidence type="ECO:0000313" key="3">
    <source>
        <dbReference type="EMBL" id="GHD17194.1"/>
    </source>
</evidence>
<organism evidence="3 4">
    <name type="scientific">Nocardiopsis kunsanensis</name>
    <dbReference type="NCBI Taxonomy" id="141693"/>
    <lineage>
        <taxon>Bacteria</taxon>
        <taxon>Bacillati</taxon>
        <taxon>Actinomycetota</taxon>
        <taxon>Actinomycetes</taxon>
        <taxon>Streptosporangiales</taxon>
        <taxon>Nocardiopsidaceae</taxon>
        <taxon>Nocardiopsis</taxon>
    </lineage>
</organism>
<comment type="caution">
    <text evidence="3">The sequence shown here is derived from an EMBL/GenBank/DDBJ whole genome shotgun (WGS) entry which is preliminary data.</text>
</comment>
<keyword evidence="2" id="KW-0472">Membrane</keyword>
<dbReference type="AlphaFoldDB" id="A0A919CG05"/>
<feature type="compositionally biased region" description="Basic residues" evidence="1">
    <location>
        <begin position="1"/>
        <end position="14"/>
    </location>
</feature>
<feature type="compositionally biased region" description="Basic and acidic residues" evidence="1">
    <location>
        <begin position="17"/>
        <end position="26"/>
    </location>
</feature>
<keyword evidence="4" id="KW-1185">Reference proteome</keyword>
<name>A0A919CG05_9ACTN</name>
<gene>
    <name evidence="3" type="ORF">GCM10007147_06090</name>
</gene>
<keyword evidence="2" id="KW-0812">Transmembrane</keyword>
<feature type="transmembrane region" description="Helical" evidence="2">
    <location>
        <begin position="35"/>
        <end position="57"/>
    </location>
</feature>
<proteinExistence type="predicted"/>
<dbReference type="EMBL" id="BMXL01000002">
    <property type="protein sequence ID" value="GHD17194.1"/>
    <property type="molecule type" value="Genomic_DNA"/>
</dbReference>
<dbReference type="Proteomes" id="UP000654947">
    <property type="component" value="Unassembled WGS sequence"/>
</dbReference>
<protein>
    <submittedName>
        <fullName evidence="3">Uncharacterized protein</fullName>
    </submittedName>
</protein>
<evidence type="ECO:0000313" key="4">
    <source>
        <dbReference type="Proteomes" id="UP000654947"/>
    </source>
</evidence>